<comment type="caution">
    <text evidence="4">The sequence shown here is derived from an EMBL/GenBank/DDBJ whole genome shotgun (WGS) entry which is preliminary data.</text>
</comment>
<dbReference type="Proteomes" id="UP001161325">
    <property type="component" value="Unassembled WGS sequence"/>
</dbReference>
<dbReference type="PANTHER" id="PTHR43877">
    <property type="entry name" value="AMINOALKYLPHOSPHONATE N-ACETYLTRANSFERASE-RELATED-RELATED"/>
    <property type="match status" value="1"/>
</dbReference>
<evidence type="ECO:0000259" key="3">
    <source>
        <dbReference type="PROSITE" id="PS51186"/>
    </source>
</evidence>
<dbReference type="AlphaFoldDB" id="A0AA37QBQ3"/>
<organism evidence="4 5">
    <name type="scientific">Roseisolibacter agri</name>
    <dbReference type="NCBI Taxonomy" id="2014610"/>
    <lineage>
        <taxon>Bacteria</taxon>
        <taxon>Pseudomonadati</taxon>
        <taxon>Gemmatimonadota</taxon>
        <taxon>Gemmatimonadia</taxon>
        <taxon>Gemmatimonadales</taxon>
        <taxon>Gemmatimonadaceae</taxon>
        <taxon>Roseisolibacter</taxon>
    </lineage>
</organism>
<evidence type="ECO:0000256" key="2">
    <source>
        <dbReference type="ARBA" id="ARBA00023315"/>
    </source>
</evidence>
<evidence type="ECO:0000313" key="4">
    <source>
        <dbReference type="EMBL" id="GLC25956.1"/>
    </source>
</evidence>
<dbReference type="PROSITE" id="PS51186">
    <property type="entry name" value="GNAT"/>
    <property type="match status" value="1"/>
</dbReference>
<evidence type="ECO:0000256" key="1">
    <source>
        <dbReference type="ARBA" id="ARBA00022679"/>
    </source>
</evidence>
<name>A0AA37QBQ3_9BACT</name>
<dbReference type="CDD" id="cd04301">
    <property type="entry name" value="NAT_SF"/>
    <property type="match status" value="1"/>
</dbReference>
<evidence type="ECO:0000313" key="5">
    <source>
        <dbReference type="Proteomes" id="UP001161325"/>
    </source>
</evidence>
<gene>
    <name evidence="4" type="ORF">rosag_24690</name>
</gene>
<dbReference type="Gene3D" id="3.40.630.30">
    <property type="match status" value="1"/>
</dbReference>
<protein>
    <submittedName>
        <fullName evidence="4">N-acetyltransferase</fullName>
    </submittedName>
</protein>
<dbReference type="InterPro" id="IPR050832">
    <property type="entry name" value="Bact_Acetyltransf"/>
</dbReference>
<sequence length="170" mass="17761">MAGPHADAPLDIAPEPITGPVAGALIAALNAELSARYPEPGATHFRLDADEVAPGNGAFLVVRRADRPIGCGALRTLRDPALLAALGPRVGELKRMYVAPEARGHGVGRALLARLEDEARALGLARLVLETGTRQQEALALYRRAGFAEIAPYGEYAASSTTSVCMAKAL</sequence>
<dbReference type="PANTHER" id="PTHR43877:SF2">
    <property type="entry name" value="AMINOALKYLPHOSPHONATE N-ACETYLTRANSFERASE-RELATED"/>
    <property type="match status" value="1"/>
</dbReference>
<dbReference type="RefSeq" id="WP_284350421.1">
    <property type="nucleotide sequence ID" value="NZ_BRXS01000003.1"/>
</dbReference>
<dbReference type="Pfam" id="PF00583">
    <property type="entry name" value="Acetyltransf_1"/>
    <property type="match status" value="1"/>
</dbReference>
<keyword evidence="1" id="KW-0808">Transferase</keyword>
<keyword evidence="5" id="KW-1185">Reference proteome</keyword>
<dbReference type="InterPro" id="IPR016181">
    <property type="entry name" value="Acyl_CoA_acyltransferase"/>
</dbReference>
<reference evidence="4" key="1">
    <citation type="submission" date="2022-08" db="EMBL/GenBank/DDBJ databases">
        <title>Draft genome sequencing of Roseisolibacter agri AW1220.</title>
        <authorList>
            <person name="Tobiishi Y."/>
            <person name="Tonouchi A."/>
        </authorList>
    </citation>
    <scope>NUCLEOTIDE SEQUENCE</scope>
    <source>
        <strain evidence="4">AW1220</strain>
    </source>
</reference>
<dbReference type="EMBL" id="BRXS01000003">
    <property type="protein sequence ID" value="GLC25956.1"/>
    <property type="molecule type" value="Genomic_DNA"/>
</dbReference>
<dbReference type="GO" id="GO:0016747">
    <property type="term" value="F:acyltransferase activity, transferring groups other than amino-acyl groups"/>
    <property type="evidence" value="ECO:0007669"/>
    <property type="project" value="InterPro"/>
</dbReference>
<keyword evidence="2" id="KW-0012">Acyltransferase</keyword>
<feature type="domain" description="N-acetyltransferase" evidence="3">
    <location>
        <begin position="16"/>
        <end position="170"/>
    </location>
</feature>
<proteinExistence type="predicted"/>
<dbReference type="SUPFAM" id="SSF55729">
    <property type="entry name" value="Acyl-CoA N-acyltransferases (Nat)"/>
    <property type="match status" value="1"/>
</dbReference>
<dbReference type="InterPro" id="IPR000182">
    <property type="entry name" value="GNAT_dom"/>
</dbReference>
<accession>A0AA37QBQ3</accession>